<accession>A0A5B7IPP7</accession>
<dbReference type="EMBL" id="VSRR010059043">
    <property type="protein sequence ID" value="MPC82174.1"/>
    <property type="molecule type" value="Genomic_DNA"/>
</dbReference>
<dbReference type="AlphaFoldDB" id="A0A5B7IPP7"/>
<comment type="caution">
    <text evidence="1">The sequence shown here is derived from an EMBL/GenBank/DDBJ whole genome shotgun (WGS) entry which is preliminary data.</text>
</comment>
<proteinExistence type="predicted"/>
<evidence type="ECO:0000313" key="2">
    <source>
        <dbReference type="Proteomes" id="UP000324222"/>
    </source>
</evidence>
<organism evidence="1 2">
    <name type="scientific">Portunus trituberculatus</name>
    <name type="common">Swimming crab</name>
    <name type="synonym">Neptunus trituberculatus</name>
    <dbReference type="NCBI Taxonomy" id="210409"/>
    <lineage>
        <taxon>Eukaryota</taxon>
        <taxon>Metazoa</taxon>
        <taxon>Ecdysozoa</taxon>
        <taxon>Arthropoda</taxon>
        <taxon>Crustacea</taxon>
        <taxon>Multicrustacea</taxon>
        <taxon>Malacostraca</taxon>
        <taxon>Eumalacostraca</taxon>
        <taxon>Eucarida</taxon>
        <taxon>Decapoda</taxon>
        <taxon>Pleocyemata</taxon>
        <taxon>Brachyura</taxon>
        <taxon>Eubrachyura</taxon>
        <taxon>Portunoidea</taxon>
        <taxon>Portunidae</taxon>
        <taxon>Portuninae</taxon>
        <taxon>Portunus</taxon>
    </lineage>
</organism>
<name>A0A5B7IPP7_PORTR</name>
<dbReference type="Proteomes" id="UP000324222">
    <property type="component" value="Unassembled WGS sequence"/>
</dbReference>
<keyword evidence="2" id="KW-1185">Reference proteome</keyword>
<sequence>MAAAASPTLLWRMVSSCMMSCSICKYYPFSVCVCVCVYVCV</sequence>
<reference evidence="1 2" key="1">
    <citation type="submission" date="2019-05" db="EMBL/GenBank/DDBJ databases">
        <title>Another draft genome of Portunus trituberculatus and its Hox gene families provides insights of decapod evolution.</title>
        <authorList>
            <person name="Jeong J.-H."/>
            <person name="Song I."/>
            <person name="Kim S."/>
            <person name="Choi T."/>
            <person name="Kim D."/>
            <person name="Ryu S."/>
            <person name="Kim W."/>
        </authorList>
    </citation>
    <scope>NUCLEOTIDE SEQUENCE [LARGE SCALE GENOMIC DNA]</scope>
    <source>
        <tissue evidence="1">Muscle</tissue>
    </source>
</reference>
<protein>
    <submittedName>
        <fullName evidence="1">Uncharacterized protein</fullName>
    </submittedName>
</protein>
<evidence type="ECO:0000313" key="1">
    <source>
        <dbReference type="EMBL" id="MPC82174.1"/>
    </source>
</evidence>
<gene>
    <name evidence="1" type="ORF">E2C01_076822</name>
</gene>